<keyword evidence="11" id="KW-1185">Reference proteome</keyword>
<evidence type="ECO:0000256" key="6">
    <source>
        <dbReference type="ARBA" id="ARBA00022842"/>
    </source>
</evidence>
<sequence>MRDRDSKATARLAELKESPAYLATTQPVVMEVLQGVHSAAVGRVERVFDGLVRLDVDPQLDFHQAAHLYRAVRESGHTVRSSIDTLIAAVALRRGAVLVHRDRDYDRIATVAPKLRTEPLLDS</sequence>
<evidence type="ECO:0000313" key="10">
    <source>
        <dbReference type="EMBL" id="PXY24568.1"/>
    </source>
</evidence>
<dbReference type="GO" id="GO:0090729">
    <property type="term" value="F:toxin activity"/>
    <property type="evidence" value="ECO:0007669"/>
    <property type="project" value="UniProtKB-KW"/>
</dbReference>
<keyword evidence="5 8" id="KW-0378">Hydrolase</keyword>
<dbReference type="Gene3D" id="3.40.50.1010">
    <property type="entry name" value="5'-nuclease"/>
    <property type="match status" value="1"/>
</dbReference>
<evidence type="ECO:0000256" key="3">
    <source>
        <dbReference type="ARBA" id="ARBA00022722"/>
    </source>
</evidence>
<dbReference type="PANTHER" id="PTHR33653:SF1">
    <property type="entry name" value="RIBONUCLEASE VAPC2"/>
    <property type="match status" value="1"/>
</dbReference>
<keyword evidence="2 8" id="KW-1277">Toxin-antitoxin system</keyword>
<proteinExistence type="inferred from homology"/>
<dbReference type="HAMAP" id="MF_00265">
    <property type="entry name" value="VapC_Nob1"/>
    <property type="match status" value="1"/>
</dbReference>
<keyword evidence="4 8" id="KW-0479">Metal-binding</keyword>
<dbReference type="Proteomes" id="UP000247892">
    <property type="component" value="Unassembled WGS sequence"/>
</dbReference>
<dbReference type="SUPFAM" id="SSF88723">
    <property type="entry name" value="PIN domain-like"/>
    <property type="match status" value="1"/>
</dbReference>
<gene>
    <name evidence="8" type="primary">vapC</name>
    <name evidence="10" type="ORF">BA062_28310</name>
</gene>
<dbReference type="GO" id="GO:0004540">
    <property type="term" value="F:RNA nuclease activity"/>
    <property type="evidence" value="ECO:0007669"/>
    <property type="project" value="InterPro"/>
</dbReference>
<dbReference type="InterPro" id="IPR050556">
    <property type="entry name" value="Type_II_TA_system_RNase"/>
</dbReference>
<dbReference type="InterPro" id="IPR002716">
    <property type="entry name" value="PIN_dom"/>
</dbReference>
<dbReference type="EC" id="3.1.-.-" evidence="8"/>
<comment type="similarity">
    <text evidence="7 8">Belongs to the PINc/VapC protein family.</text>
</comment>
<accession>A0A318LHN8</accession>
<evidence type="ECO:0000256" key="2">
    <source>
        <dbReference type="ARBA" id="ARBA00022649"/>
    </source>
</evidence>
<evidence type="ECO:0000256" key="1">
    <source>
        <dbReference type="ARBA" id="ARBA00001946"/>
    </source>
</evidence>
<keyword evidence="8" id="KW-0800">Toxin</keyword>
<evidence type="ECO:0000256" key="4">
    <source>
        <dbReference type="ARBA" id="ARBA00022723"/>
    </source>
</evidence>
<dbReference type="GO" id="GO:0016787">
    <property type="term" value="F:hydrolase activity"/>
    <property type="evidence" value="ECO:0007669"/>
    <property type="project" value="UniProtKB-KW"/>
</dbReference>
<dbReference type="EMBL" id="MASU01000013">
    <property type="protein sequence ID" value="PXY24568.1"/>
    <property type="molecule type" value="Genomic_DNA"/>
</dbReference>
<dbReference type="InterPro" id="IPR029060">
    <property type="entry name" value="PIN-like_dom_sf"/>
</dbReference>
<organism evidence="10 11">
    <name type="scientific">Prauserella flavalba</name>
    <dbReference type="NCBI Taxonomy" id="1477506"/>
    <lineage>
        <taxon>Bacteria</taxon>
        <taxon>Bacillati</taxon>
        <taxon>Actinomycetota</taxon>
        <taxon>Actinomycetes</taxon>
        <taxon>Pseudonocardiales</taxon>
        <taxon>Pseudonocardiaceae</taxon>
        <taxon>Prauserella</taxon>
    </lineage>
</organism>
<dbReference type="AlphaFoldDB" id="A0A318LHN8"/>
<keyword evidence="6 8" id="KW-0460">Magnesium</keyword>
<evidence type="ECO:0000259" key="9">
    <source>
        <dbReference type="Pfam" id="PF01850"/>
    </source>
</evidence>
<reference evidence="10 11" key="1">
    <citation type="submission" date="2016-07" db="EMBL/GenBank/DDBJ databases">
        <title>Draft genome sequence of Prauserella sp. YIM 121212, isolated from alkaline soil.</title>
        <authorList>
            <person name="Ruckert C."/>
            <person name="Albersmeier A."/>
            <person name="Jiang C.-L."/>
            <person name="Jiang Y."/>
            <person name="Kalinowski J."/>
            <person name="Schneider O."/>
            <person name="Winkler A."/>
            <person name="Zotchev S.B."/>
        </authorList>
    </citation>
    <scope>NUCLEOTIDE SEQUENCE [LARGE SCALE GENOMIC DNA]</scope>
    <source>
        <strain evidence="10 11">YIM 121212</strain>
    </source>
</reference>
<dbReference type="GO" id="GO:0000287">
    <property type="term" value="F:magnesium ion binding"/>
    <property type="evidence" value="ECO:0007669"/>
    <property type="project" value="UniProtKB-UniRule"/>
</dbReference>
<comment type="cofactor">
    <cofactor evidence="1 8">
        <name>Mg(2+)</name>
        <dbReference type="ChEBI" id="CHEBI:18420"/>
    </cofactor>
</comment>
<protein>
    <recommendedName>
        <fullName evidence="8">Ribonuclease VapC</fullName>
        <shortName evidence="8">RNase VapC</shortName>
        <ecNumber evidence="8">3.1.-.-</ecNumber>
    </recommendedName>
    <alternativeName>
        <fullName evidence="8">Toxin VapC</fullName>
    </alternativeName>
</protein>
<keyword evidence="3 8" id="KW-0540">Nuclease</keyword>
<evidence type="ECO:0000256" key="7">
    <source>
        <dbReference type="ARBA" id="ARBA00038093"/>
    </source>
</evidence>
<dbReference type="PANTHER" id="PTHR33653">
    <property type="entry name" value="RIBONUCLEASE VAPC2"/>
    <property type="match status" value="1"/>
</dbReference>
<evidence type="ECO:0000256" key="5">
    <source>
        <dbReference type="ARBA" id="ARBA00022801"/>
    </source>
</evidence>
<name>A0A318LHN8_9PSEU</name>
<comment type="caution">
    <text evidence="10">The sequence shown here is derived from an EMBL/GenBank/DDBJ whole genome shotgun (WGS) entry which is preliminary data.</text>
</comment>
<feature type="binding site" evidence="8">
    <location>
        <position position="84"/>
    </location>
    <ligand>
        <name>Mg(2+)</name>
        <dbReference type="ChEBI" id="CHEBI:18420"/>
    </ligand>
</feature>
<dbReference type="Pfam" id="PF01850">
    <property type="entry name" value="PIN"/>
    <property type="match status" value="1"/>
</dbReference>
<feature type="binding site" evidence="8">
    <location>
        <position position="5"/>
    </location>
    <ligand>
        <name>Mg(2+)</name>
        <dbReference type="ChEBI" id="CHEBI:18420"/>
    </ligand>
</feature>
<dbReference type="InterPro" id="IPR022907">
    <property type="entry name" value="VapC_family"/>
</dbReference>
<evidence type="ECO:0000256" key="8">
    <source>
        <dbReference type="HAMAP-Rule" id="MF_00265"/>
    </source>
</evidence>
<evidence type="ECO:0000313" key="11">
    <source>
        <dbReference type="Proteomes" id="UP000247892"/>
    </source>
</evidence>
<comment type="function">
    <text evidence="8">Toxic component of a toxin-antitoxin (TA) system. An RNase.</text>
</comment>
<feature type="domain" description="PIN" evidence="9">
    <location>
        <begin position="4"/>
        <end position="109"/>
    </location>
</feature>